<feature type="signal peptide" evidence="2">
    <location>
        <begin position="1"/>
        <end position="20"/>
    </location>
</feature>
<evidence type="ECO:0000256" key="2">
    <source>
        <dbReference type="SAM" id="SignalP"/>
    </source>
</evidence>
<name>A0A1X0DHY2_9MYCO</name>
<protein>
    <submittedName>
        <fullName evidence="3">Uncharacterized protein</fullName>
    </submittedName>
</protein>
<evidence type="ECO:0000313" key="3">
    <source>
        <dbReference type="EMBL" id="ORA71994.1"/>
    </source>
</evidence>
<dbReference type="STRING" id="444597.BST26_06535"/>
<evidence type="ECO:0000313" key="4">
    <source>
        <dbReference type="Proteomes" id="UP000192801"/>
    </source>
</evidence>
<dbReference type="RefSeq" id="WP_083029954.1">
    <property type="nucleotide sequence ID" value="NZ_AP022618.1"/>
</dbReference>
<feature type="region of interest" description="Disordered" evidence="1">
    <location>
        <begin position="289"/>
        <end position="354"/>
    </location>
</feature>
<proteinExistence type="predicted"/>
<keyword evidence="2" id="KW-0732">Signal</keyword>
<dbReference type="AlphaFoldDB" id="A0A1X0DHY2"/>
<dbReference type="Proteomes" id="UP000192801">
    <property type="component" value="Unassembled WGS sequence"/>
</dbReference>
<feature type="compositionally biased region" description="Gly residues" evidence="1">
    <location>
        <begin position="308"/>
        <end position="317"/>
    </location>
</feature>
<comment type="caution">
    <text evidence="3">The sequence shown here is derived from an EMBL/GenBank/DDBJ whole genome shotgun (WGS) entry which is preliminary data.</text>
</comment>
<reference evidence="3 4" key="1">
    <citation type="submission" date="2016-12" db="EMBL/GenBank/DDBJ databases">
        <title>The new phylogeny of genus Mycobacterium.</title>
        <authorList>
            <person name="Tortoli E."/>
            <person name="Trovato A."/>
            <person name="Cirillo D.M."/>
        </authorList>
    </citation>
    <scope>NUCLEOTIDE SEQUENCE [LARGE SCALE GENOMIC DNA]</scope>
    <source>
        <strain evidence="3 4">DSM 45130</strain>
    </source>
</reference>
<feature type="compositionally biased region" description="Polar residues" evidence="1">
    <location>
        <begin position="289"/>
        <end position="299"/>
    </location>
</feature>
<sequence>MNAGLAALSATAVVAAPALAVTHAQVQAPEVLRSATAIQLAADSSGLLTSAERVGQALVSSPVVIGVIGYSVAFGDQQTLADQLGAIADAPAWALGPVLGDQPQVTAALQSLSAGLKTAAASFTTKTPISGDNPAAALIHGSDDVATATWNALAASPQKLSKFVTDVSAGDNVKVYQDIKDALETPLGISKLVATQVNPGGATSTVRFGSLVTAVTNLNHGIETNLASALGVTIDSKTYDPVPAGPANKTNVVATSGAITPGSGISALNAKAQTPSQALSNVTKTFLPSKSARTQSLAGNETVKETGKGAGQEAGKGAGRHFSLGDHSRQAGDGKPSSPRHSVGKHRAAESGGK</sequence>
<keyword evidence="4" id="KW-1185">Reference proteome</keyword>
<gene>
    <name evidence="3" type="ORF">BST26_06535</name>
</gene>
<feature type="chain" id="PRO_5013230391" evidence="2">
    <location>
        <begin position="21"/>
        <end position="354"/>
    </location>
</feature>
<evidence type="ECO:0000256" key="1">
    <source>
        <dbReference type="SAM" id="MobiDB-lite"/>
    </source>
</evidence>
<organism evidence="3 4">
    <name type="scientific">Mycolicibacterium insubricum</name>
    <dbReference type="NCBI Taxonomy" id="444597"/>
    <lineage>
        <taxon>Bacteria</taxon>
        <taxon>Bacillati</taxon>
        <taxon>Actinomycetota</taxon>
        <taxon>Actinomycetes</taxon>
        <taxon>Mycobacteriales</taxon>
        <taxon>Mycobacteriaceae</taxon>
        <taxon>Mycolicibacterium</taxon>
    </lineage>
</organism>
<feature type="compositionally biased region" description="Basic and acidic residues" evidence="1">
    <location>
        <begin position="323"/>
        <end position="332"/>
    </location>
</feature>
<accession>A0A1X0DHY2</accession>
<dbReference type="EMBL" id="MVHS01000010">
    <property type="protein sequence ID" value="ORA71994.1"/>
    <property type="molecule type" value="Genomic_DNA"/>
</dbReference>